<feature type="region of interest" description="Disordered" evidence="1">
    <location>
        <begin position="1"/>
        <end position="29"/>
    </location>
</feature>
<feature type="compositionally biased region" description="Low complexity" evidence="1">
    <location>
        <begin position="50"/>
        <end position="62"/>
    </location>
</feature>
<evidence type="ECO:0000256" key="1">
    <source>
        <dbReference type="SAM" id="MobiDB-lite"/>
    </source>
</evidence>
<feature type="region of interest" description="Disordered" evidence="1">
    <location>
        <begin position="47"/>
        <end position="81"/>
    </location>
</feature>
<keyword evidence="3" id="KW-1185">Reference proteome</keyword>
<dbReference type="Proteomes" id="UP001497482">
    <property type="component" value="Chromosome 21"/>
</dbReference>
<gene>
    <name evidence="2" type="ORF">KC01_LOCUS24883</name>
</gene>
<dbReference type="AlphaFoldDB" id="A0AAV2L6C9"/>
<protein>
    <submittedName>
        <fullName evidence="2">Uncharacterized protein</fullName>
    </submittedName>
</protein>
<dbReference type="EMBL" id="OZ035843">
    <property type="protein sequence ID" value="CAL1596178.1"/>
    <property type="molecule type" value="Genomic_DNA"/>
</dbReference>
<accession>A0AAV2L6C9</accession>
<evidence type="ECO:0000313" key="2">
    <source>
        <dbReference type="EMBL" id="CAL1596178.1"/>
    </source>
</evidence>
<sequence length="101" mass="10456">MTAATRLGALRSAPSARRPPLAALRSPPSARSVDFCRVLFSPSLRPPALPLSSASPRPAVPVGLGTPSEAGAKAEKIGNTRAARRTARLEVEEAVSKLSSD</sequence>
<proteinExistence type="predicted"/>
<reference evidence="2 3" key="1">
    <citation type="submission" date="2024-04" db="EMBL/GenBank/DDBJ databases">
        <authorList>
            <person name="Waldvogel A.-M."/>
            <person name="Schoenle A."/>
        </authorList>
    </citation>
    <scope>NUCLEOTIDE SEQUENCE [LARGE SCALE GENOMIC DNA]</scope>
</reference>
<feature type="compositionally biased region" description="Low complexity" evidence="1">
    <location>
        <begin position="9"/>
        <end position="29"/>
    </location>
</feature>
<organism evidence="2 3">
    <name type="scientific">Knipowitschia caucasica</name>
    <name type="common">Caucasian dwarf goby</name>
    <name type="synonym">Pomatoschistus caucasicus</name>
    <dbReference type="NCBI Taxonomy" id="637954"/>
    <lineage>
        <taxon>Eukaryota</taxon>
        <taxon>Metazoa</taxon>
        <taxon>Chordata</taxon>
        <taxon>Craniata</taxon>
        <taxon>Vertebrata</taxon>
        <taxon>Euteleostomi</taxon>
        <taxon>Actinopterygii</taxon>
        <taxon>Neopterygii</taxon>
        <taxon>Teleostei</taxon>
        <taxon>Neoteleostei</taxon>
        <taxon>Acanthomorphata</taxon>
        <taxon>Gobiaria</taxon>
        <taxon>Gobiiformes</taxon>
        <taxon>Gobioidei</taxon>
        <taxon>Gobiidae</taxon>
        <taxon>Gobiinae</taxon>
        <taxon>Knipowitschia</taxon>
    </lineage>
</organism>
<evidence type="ECO:0000313" key="3">
    <source>
        <dbReference type="Proteomes" id="UP001497482"/>
    </source>
</evidence>
<name>A0AAV2L6C9_KNICA</name>